<gene>
    <name evidence="1" type="ORF">MM415B04758_0002</name>
</gene>
<sequence length="82" mass="9119">MDIVKRLRALSKTAVAPSLTPSMEEAADEIERLRADLDAADMWVEAAERSMSIERRLSSSALQCAFRQNAEIERLRATNAPS</sequence>
<name>A0A6M3LF58_9ZZZZ</name>
<reference evidence="1" key="1">
    <citation type="submission" date="2020-03" db="EMBL/GenBank/DDBJ databases">
        <title>The deep terrestrial virosphere.</title>
        <authorList>
            <person name="Holmfeldt K."/>
            <person name="Nilsson E."/>
            <person name="Simone D."/>
            <person name="Lopez-Fernandez M."/>
            <person name="Wu X."/>
            <person name="de Brujin I."/>
            <person name="Lundin D."/>
            <person name="Andersson A."/>
            <person name="Bertilsson S."/>
            <person name="Dopson M."/>
        </authorList>
    </citation>
    <scope>NUCLEOTIDE SEQUENCE</scope>
    <source>
        <strain evidence="1">MM415B04758</strain>
    </source>
</reference>
<accession>A0A6M3LF58</accession>
<organism evidence="1">
    <name type="scientific">viral metagenome</name>
    <dbReference type="NCBI Taxonomy" id="1070528"/>
    <lineage>
        <taxon>unclassified sequences</taxon>
        <taxon>metagenomes</taxon>
        <taxon>organismal metagenomes</taxon>
    </lineage>
</organism>
<evidence type="ECO:0000313" key="1">
    <source>
        <dbReference type="EMBL" id="QJA92272.1"/>
    </source>
</evidence>
<dbReference type="EMBL" id="MT143053">
    <property type="protein sequence ID" value="QJA92272.1"/>
    <property type="molecule type" value="Genomic_DNA"/>
</dbReference>
<protein>
    <submittedName>
        <fullName evidence="1">Uncharacterized protein</fullName>
    </submittedName>
</protein>
<proteinExistence type="predicted"/>
<dbReference type="AlphaFoldDB" id="A0A6M3LF58"/>